<keyword evidence="8 10" id="KW-1133">Transmembrane helix</keyword>
<evidence type="ECO:0000256" key="10">
    <source>
        <dbReference type="RuleBase" id="RU363032"/>
    </source>
</evidence>
<evidence type="ECO:0000256" key="6">
    <source>
        <dbReference type="ARBA" id="ARBA00022505"/>
    </source>
</evidence>
<keyword evidence="5 11" id="KW-1003">Cell membrane</keyword>
<feature type="transmembrane region" description="Helical" evidence="10">
    <location>
        <begin position="130"/>
        <end position="152"/>
    </location>
</feature>
<keyword evidence="14" id="KW-1185">Reference proteome</keyword>
<dbReference type="Pfam" id="PF00528">
    <property type="entry name" value="BPD_transp_1"/>
    <property type="match status" value="1"/>
</dbReference>
<protein>
    <recommendedName>
        <fullName evidence="11">Molybdenum transport system permease</fullName>
    </recommendedName>
</protein>
<gene>
    <name evidence="13" type="primary">modC</name>
    <name evidence="13" type="ordered locus">aq_086</name>
</gene>
<feature type="domain" description="ABC transmembrane type-1" evidence="12">
    <location>
        <begin position="5"/>
        <end position="209"/>
    </location>
</feature>
<name>O66497_AQUAE</name>
<dbReference type="RefSeq" id="WP_010879995.1">
    <property type="nucleotide sequence ID" value="NC_000918.1"/>
</dbReference>
<dbReference type="InterPro" id="IPR035906">
    <property type="entry name" value="MetI-like_sf"/>
</dbReference>
<evidence type="ECO:0000256" key="2">
    <source>
        <dbReference type="ARBA" id="ARBA00004651"/>
    </source>
</evidence>
<dbReference type="InterPro" id="IPR000515">
    <property type="entry name" value="MetI-like"/>
</dbReference>
<feature type="transmembrane region" description="Helical" evidence="10">
    <location>
        <begin position="39"/>
        <end position="62"/>
    </location>
</feature>
<evidence type="ECO:0000256" key="5">
    <source>
        <dbReference type="ARBA" id="ARBA00022475"/>
    </source>
</evidence>
<dbReference type="PATRIC" id="fig|224324.8.peg.76"/>
<dbReference type="SUPFAM" id="SSF161098">
    <property type="entry name" value="MetI-like"/>
    <property type="match status" value="1"/>
</dbReference>
<keyword evidence="6 11" id="KW-0500">Molybdenum</keyword>
<dbReference type="NCBIfam" id="TIGR02141">
    <property type="entry name" value="modB_ABC"/>
    <property type="match status" value="1"/>
</dbReference>
<evidence type="ECO:0000256" key="3">
    <source>
        <dbReference type="ARBA" id="ARBA00007069"/>
    </source>
</evidence>
<evidence type="ECO:0000256" key="4">
    <source>
        <dbReference type="ARBA" id="ARBA00022448"/>
    </source>
</evidence>
<dbReference type="PANTHER" id="PTHR30183">
    <property type="entry name" value="MOLYBDENUM TRANSPORT SYSTEM PERMEASE PROTEIN MODB"/>
    <property type="match status" value="1"/>
</dbReference>
<dbReference type="STRING" id="224324.aq_086"/>
<evidence type="ECO:0000256" key="9">
    <source>
        <dbReference type="ARBA" id="ARBA00023136"/>
    </source>
</evidence>
<dbReference type="KEGG" id="aae:aq_086"/>
<dbReference type="PANTHER" id="PTHR30183:SF8">
    <property type="entry name" value="MOLYBDENUM TRANSPORT SYSTEM PERMEASE"/>
    <property type="match status" value="1"/>
</dbReference>
<comment type="subcellular location">
    <subcellularLocation>
        <location evidence="2 10">Cell membrane</location>
        <topology evidence="2 10">Multi-pass membrane protein</topology>
    </subcellularLocation>
</comment>
<proteinExistence type="inferred from homology"/>
<accession>O66497</accession>
<evidence type="ECO:0000256" key="11">
    <source>
        <dbReference type="RuleBase" id="RU365097"/>
    </source>
</evidence>
<organism evidence="13 14">
    <name type="scientific">Aquifex aeolicus (strain VF5)</name>
    <dbReference type="NCBI Taxonomy" id="224324"/>
    <lineage>
        <taxon>Bacteria</taxon>
        <taxon>Pseudomonadati</taxon>
        <taxon>Aquificota</taxon>
        <taxon>Aquificia</taxon>
        <taxon>Aquificales</taxon>
        <taxon>Aquificaceae</taxon>
        <taxon>Aquifex</taxon>
    </lineage>
</organism>
<feature type="transmembrane region" description="Helical" evidence="10">
    <location>
        <begin position="12"/>
        <end position="32"/>
    </location>
</feature>
<evidence type="ECO:0000256" key="7">
    <source>
        <dbReference type="ARBA" id="ARBA00022692"/>
    </source>
</evidence>
<dbReference type="AlphaFoldDB" id="O66497"/>
<dbReference type="eggNOG" id="COG4149">
    <property type="taxonomic scope" value="Bacteria"/>
</dbReference>
<dbReference type="FunCoup" id="O66497">
    <property type="interactions" value="140"/>
</dbReference>
<dbReference type="CDD" id="cd06261">
    <property type="entry name" value="TM_PBP2"/>
    <property type="match status" value="1"/>
</dbReference>
<keyword evidence="4 10" id="KW-0813">Transport</keyword>
<dbReference type="InterPro" id="IPR011867">
    <property type="entry name" value="ModB_ABC"/>
</dbReference>
<evidence type="ECO:0000256" key="1">
    <source>
        <dbReference type="ARBA" id="ARBA00002949"/>
    </source>
</evidence>
<keyword evidence="7 10" id="KW-0812">Transmembrane</keyword>
<dbReference type="EnsemblBacteria" id="AAC06461">
    <property type="protein sequence ID" value="AAC06461"/>
    <property type="gene ID" value="aq_086"/>
</dbReference>
<dbReference type="HOGENOM" id="CLU_016047_14_3_0"/>
<dbReference type="PROSITE" id="PS50928">
    <property type="entry name" value="ABC_TM1"/>
    <property type="match status" value="1"/>
</dbReference>
<feature type="transmembrane region" description="Helical" evidence="10">
    <location>
        <begin position="82"/>
        <end position="109"/>
    </location>
</feature>
<dbReference type="GO" id="GO:0015098">
    <property type="term" value="F:molybdate ion transmembrane transporter activity"/>
    <property type="evidence" value="ECO:0007669"/>
    <property type="project" value="UniProtKB-UniRule"/>
</dbReference>
<dbReference type="InParanoid" id="O66497"/>
<dbReference type="GO" id="GO:0005886">
    <property type="term" value="C:plasma membrane"/>
    <property type="evidence" value="ECO:0000318"/>
    <property type="project" value="GO_Central"/>
</dbReference>
<evidence type="ECO:0000259" key="12">
    <source>
        <dbReference type="PROSITE" id="PS50928"/>
    </source>
</evidence>
<evidence type="ECO:0000256" key="8">
    <source>
        <dbReference type="ARBA" id="ARBA00022989"/>
    </source>
</evidence>
<feature type="transmembrane region" description="Helical" evidence="10">
    <location>
        <begin position="191"/>
        <end position="210"/>
    </location>
</feature>
<evidence type="ECO:0000313" key="14">
    <source>
        <dbReference type="Proteomes" id="UP000000798"/>
    </source>
</evidence>
<dbReference type="Proteomes" id="UP000000798">
    <property type="component" value="Chromosome"/>
</dbReference>
<dbReference type="OrthoDB" id="9795403at2"/>
<keyword evidence="9 10" id="KW-0472">Membrane</keyword>
<dbReference type="PIR" id="F70308">
    <property type="entry name" value="F70308"/>
</dbReference>
<comment type="function">
    <text evidence="1 11">Part of the binding-protein-dependent transport system for molybdenum; probably responsible for the translocation of the substrate across the membrane.</text>
</comment>
<dbReference type="EMBL" id="AE000657">
    <property type="protein sequence ID" value="AAC06461.1"/>
    <property type="molecule type" value="Genomic_DNA"/>
</dbReference>
<evidence type="ECO:0000313" key="13">
    <source>
        <dbReference type="EMBL" id="AAC06461.1"/>
    </source>
</evidence>
<comment type="similarity">
    <text evidence="3 11">Belongs to the binding-protein-dependent transport system permease family. CysTW subfamily.</text>
</comment>
<dbReference type="Gene3D" id="1.10.3720.10">
    <property type="entry name" value="MetI-like"/>
    <property type="match status" value="1"/>
</dbReference>
<sequence>MKEALFLSLKLSFFTTLILLLISLVLSPLLAFKEFKGKSLVVALVTLPLVLPPTVLGFYLILLFSPESPFGKLVQSILGKTLLFSFEGLVVASVIYSLPLAVLPLTSAMEKIPKELIYTSYVFGYGKVETFFRVILPLSLNGLITSVVMSFANTMGEFGVVLMVGGNIPGETQTLSIFIYDAVQALDYKTAHRASVLLVGVSLLVMFIVLKVRGRVRVDV</sequence>
<reference evidence="13 14" key="1">
    <citation type="journal article" date="1998" name="Nature">
        <title>The complete genome of the hyperthermophilic bacterium Aquifex aeolicus.</title>
        <authorList>
            <person name="Deckert G."/>
            <person name="Warren P.V."/>
            <person name="Gaasterland T."/>
            <person name="Young W.G."/>
            <person name="Lenox A.L."/>
            <person name="Graham D.E."/>
            <person name="Overbeek R."/>
            <person name="Snead M.A."/>
            <person name="Keller M."/>
            <person name="Aujay M."/>
            <person name="Huber R."/>
            <person name="Feldman R.A."/>
            <person name="Short J.M."/>
            <person name="Olson G.J."/>
            <person name="Swanson R.V."/>
        </authorList>
    </citation>
    <scope>NUCLEOTIDE SEQUENCE [LARGE SCALE GENOMIC DNA]</scope>
    <source>
        <strain evidence="13 14">VF5</strain>
    </source>
</reference>